<organism evidence="1 2">
    <name type="scientific">Ramazzottius varieornatus</name>
    <name type="common">Water bear</name>
    <name type="synonym">Tardigrade</name>
    <dbReference type="NCBI Taxonomy" id="947166"/>
    <lineage>
        <taxon>Eukaryota</taxon>
        <taxon>Metazoa</taxon>
        <taxon>Ecdysozoa</taxon>
        <taxon>Tardigrada</taxon>
        <taxon>Eutardigrada</taxon>
        <taxon>Parachela</taxon>
        <taxon>Hypsibioidea</taxon>
        <taxon>Ramazzottiidae</taxon>
        <taxon>Ramazzottius</taxon>
    </lineage>
</organism>
<protein>
    <submittedName>
        <fullName evidence="1">Uncharacterized protein</fullName>
    </submittedName>
</protein>
<comment type="caution">
    <text evidence="1">The sequence shown here is derived from an EMBL/GenBank/DDBJ whole genome shotgun (WGS) entry which is preliminary data.</text>
</comment>
<evidence type="ECO:0000313" key="2">
    <source>
        <dbReference type="Proteomes" id="UP000186922"/>
    </source>
</evidence>
<proteinExistence type="predicted"/>
<dbReference type="AlphaFoldDB" id="A0A1D1UBV7"/>
<name>A0A1D1UBV7_RAMVA</name>
<sequence length="106" mass="12394">MTIATGKSSSLTRYGTASPRGVRKDFLFGSSSSFRKNCRSCRNGESEQDKCSVHREGRCTRGSRVGCWVYRQQEARIRIRRHNHLRNSLRSCIRVRSFRTRCWHPE</sequence>
<reference evidence="1 2" key="1">
    <citation type="journal article" date="2016" name="Nat. Commun.">
        <title>Extremotolerant tardigrade genome and improved radiotolerance of human cultured cells by tardigrade-unique protein.</title>
        <authorList>
            <person name="Hashimoto T."/>
            <person name="Horikawa D.D."/>
            <person name="Saito Y."/>
            <person name="Kuwahara H."/>
            <person name="Kozuka-Hata H."/>
            <person name="Shin-I T."/>
            <person name="Minakuchi Y."/>
            <person name="Ohishi K."/>
            <person name="Motoyama A."/>
            <person name="Aizu T."/>
            <person name="Enomoto A."/>
            <person name="Kondo K."/>
            <person name="Tanaka S."/>
            <person name="Hara Y."/>
            <person name="Koshikawa S."/>
            <person name="Sagara H."/>
            <person name="Miura T."/>
            <person name="Yokobori S."/>
            <person name="Miyagawa K."/>
            <person name="Suzuki Y."/>
            <person name="Kubo T."/>
            <person name="Oyama M."/>
            <person name="Kohara Y."/>
            <person name="Fujiyama A."/>
            <person name="Arakawa K."/>
            <person name="Katayama T."/>
            <person name="Toyoda A."/>
            <person name="Kunieda T."/>
        </authorList>
    </citation>
    <scope>NUCLEOTIDE SEQUENCE [LARGE SCALE GENOMIC DNA]</scope>
    <source>
        <strain evidence="1 2">YOKOZUNA-1</strain>
    </source>
</reference>
<gene>
    <name evidence="1" type="primary">RvY_00181</name>
    <name evidence="1" type="synonym">RvY_00181.1</name>
    <name evidence="1" type="ORF">RvY_00181-1</name>
</gene>
<evidence type="ECO:0000313" key="1">
    <source>
        <dbReference type="EMBL" id="GAU87304.1"/>
    </source>
</evidence>
<dbReference type="Proteomes" id="UP000186922">
    <property type="component" value="Unassembled WGS sequence"/>
</dbReference>
<accession>A0A1D1UBV7</accession>
<dbReference type="EMBL" id="BDGG01000001">
    <property type="protein sequence ID" value="GAU87304.1"/>
    <property type="molecule type" value="Genomic_DNA"/>
</dbReference>
<keyword evidence="2" id="KW-1185">Reference proteome</keyword>